<evidence type="ECO:0000256" key="10">
    <source>
        <dbReference type="SAM" id="MobiDB-lite"/>
    </source>
</evidence>
<sequence length="1088" mass="119141">MFTVPDSTPPSTPNSRRASTNLPSTTPAGPPPTVHTSASFTPAGPPPSSVFGSSELHSGIQSSRPNPPKAAFKPTSNLSDPSRSRLLHSDLFAPSANNLNRFAAPASSPPQPAVTDEEDEDDYEDEEMSEEYSQEDEDAMEEDEEDMDMDGPTSRTRLQSSAVAPLGRSDFRSSRPFDGLGSVRDARRGSLRQSTRRPGMSASRTRPIATSQKYDLLGLAKGLAASRRQASLSEPDDIVLRTEEIVNKLSDPELARDVLQLSDTVTKVAQQLRDLWHQEYKHSYGPGYSRIGPSEEESPLTKANFLASLLLQLHHPSSSQTPQDLSLSKSRFGRSSTFSSSERLSSDVPIPQVLLNWLNTYHDSTTSSLDEIKSQMDGYSAHPEFWEGISTALFRGRFAEAIKLLRGANFAVAHSAIEDGAEAPGYKGAQLENIQEMVNRLIAMLDSCPGFRYENWDIKGGDWTLFRHKLSQAIVDLEDFAEGDNRARGDDASVFGSSNFGVSAARSHGWTAASRRAESRVPWAVYQHLKDVYNLMLGVPDEIFASSYDWVEAAIGLTVWWDGEEEDEIPKGSLAISRRSLGRSQGARTVDVTPALAYRRKLASSLAEVFGGGEEELSLNTTDLVEVGLACVMDDNVEGAINILQCWSMTVTSALAEVASAAGWLTESRSNSKDIMKGFDKSDLLVLDYGRQDTGGINKDHLLKRYADALFGRQEFRSSDGKEVREGWELAVQVLARLDDPEDAKSSIRELLERLPLTSDELVDKVLTLCLGTGLSCHAEEIAERYADSIAETSDNYGTALLYYARAHKPQKFRNVLDLLTSLCLVQSMSYPPASDLDDRLKAFITSPEKTIVQLGRMDTEAASIIARYLSSYATIRRFYDLRDEELNLRPGQKPALRPIARKKAAAAALVAMITSANESIKGGLYDPSVDAVVQVDGLLTLLGEALPFVNRPKRVLDITQLYTLLRAVEDLESAPSSIYDQCEDCLQSALSHANGAEPPSPRAMLKKSISNLTASTQFSMVGSSMLASRENIAPSTEGSGVLVKGEVKRGWDWRKGLSRNAGGEDVLRVLRLGAAQEMARAWVEGEE</sequence>
<evidence type="ECO:0000256" key="2">
    <source>
        <dbReference type="ARBA" id="ARBA00005573"/>
    </source>
</evidence>
<feature type="region of interest" description="Disordered" evidence="10">
    <location>
        <begin position="1"/>
        <end position="206"/>
    </location>
</feature>
<evidence type="ECO:0000256" key="6">
    <source>
        <dbReference type="ARBA" id="ARBA00023010"/>
    </source>
</evidence>
<evidence type="ECO:0000256" key="8">
    <source>
        <dbReference type="ARBA" id="ARBA00023242"/>
    </source>
</evidence>
<evidence type="ECO:0000256" key="3">
    <source>
        <dbReference type="ARBA" id="ARBA00022448"/>
    </source>
</evidence>
<comment type="subcellular location">
    <subcellularLocation>
        <location evidence="1 9">Nucleus</location>
        <location evidence="1 9">Nuclear pore complex</location>
    </subcellularLocation>
</comment>
<comment type="similarity">
    <text evidence="2 9">Belongs to the nucleoporin Nup85 family.</text>
</comment>
<keyword evidence="9" id="KW-0472">Membrane</keyword>
<evidence type="ECO:0000256" key="9">
    <source>
        <dbReference type="RuleBase" id="RU365073"/>
    </source>
</evidence>
<feature type="compositionally biased region" description="Polar residues" evidence="10">
    <location>
        <begin position="13"/>
        <end position="27"/>
    </location>
</feature>
<name>A0ABQ9P1I8_9PEZI</name>
<keyword evidence="12" id="KW-1185">Reference proteome</keyword>
<evidence type="ECO:0000256" key="4">
    <source>
        <dbReference type="ARBA" id="ARBA00022816"/>
    </source>
</evidence>
<feature type="compositionally biased region" description="Polar residues" evidence="10">
    <location>
        <begin position="50"/>
        <end position="64"/>
    </location>
</feature>
<dbReference type="Pfam" id="PF07575">
    <property type="entry name" value="Nucleopor_Nup85"/>
    <property type="match status" value="2"/>
</dbReference>
<evidence type="ECO:0000313" key="12">
    <source>
        <dbReference type="Proteomes" id="UP001172684"/>
    </source>
</evidence>
<evidence type="ECO:0000256" key="7">
    <source>
        <dbReference type="ARBA" id="ARBA00023132"/>
    </source>
</evidence>
<keyword evidence="6 9" id="KW-0811">Translocation</keyword>
<comment type="function">
    <text evidence="9">Functions as a component of the nuclear pore complex (NPC).</text>
</comment>
<reference evidence="11" key="1">
    <citation type="submission" date="2022-10" db="EMBL/GenBank/DDBJ databases">
        <title>Culturing micro-colonial fungi from biological soil crusts in the Mojave desert and describing Neophaeococcomyces mojavensis, and introducing the new genera and species Taxawa tesnikishii.</title>
        <authorList>
            <person name="Kurbessoian T."/>
            <person name="Stajich J.E."/>
        </authorList>
    </citation>
    <scope>NUCLEOTIDE SEQUENCE</scope>
    <source>
        <strain evidence="11">TK_1</strain>
    </source>
</reference>
<feature type="compositionally biased region" description="Polar residues" evidence="10">
    <location>
        <begin position="153"/>
        <end position="162"/>
    </location>
</feature>
<keyword evidence="5 9" id="KW-0653">Protein transport</keyword>
<keyword evidence="4 9" id="KW-0509">mRNA transport</keyword>
<protein>
    <recommendedName>
        <fullName evidence="9">Nuclear pore complex protein Nup85</fullName>
    </recommendedName>
</protein>
<keyword evidence="8 9" id="KW-0539">Nucleus</keyword>
<keyword evidence="3 9" id="KW-0813">Transport</keyword>
<evidence type="ECO:0000313" key="11">
    <source>
        <dbReference type="EMBL" id="KAJ9668477.1"/>
    </source>
</evidence>
<gene>
    <name evidence="11" type="ORF">H2201_001525</name>
</gene>
<evidence type="ECO:0000256" key="5">
    <source>
        <dbReference type="ARBA" id="ARBA00022927"/>
    </source>
</evidence>
<keyword evidence="7 9" id="KW-0906">Nuclear pore complex</keyword>
<organism evidence="11 12">
    <name type="scientific">Coniosporium apollinis</name>
    <dbReference type="NCBI Taxonomy" id="61459"/>
    <lineage>
        <taxon>Eukaryota</taxon>
        <taxon>Fungi</taxon>
        <taxon>Dikarya</taxon>
        <taxon>Ascomycota</taxon>
        <taxon>Pezizomycotina</taxon>
        <taxon>Dothideomycetes</taxon>
        <taxon>Dothideomycetes incertae sedis</taxon>
        <taxon>Coniosporium</taxon>
    </lineage>
</organism>
<dbReference type="Proteomes" id="UP001172684">
    <property type="component" value="Unassembled WGS sequence"/>
</dbReference>
<dbReference type="PANTHER" id="PTHR13373">
    <property type="entry name" value="FROUNT PROTEIN-RELATED"/>
    <property type="match status" value="1"/>
</dbReference>
<feature type="compositionally biased region" description="Acidic residues" evidence="10">
    <location>
        <begin position="115"/>
        <end position="149"/>
    </location>
</feature>
<dbReference type="EMBL" id="JAPDRL010000007">
    <property type="protein sequence ID" value="KAJ9668477.1"/>
    <property type="molecule type" value="Genomic_DNA"/>
</dbReference>
<proteinExistence type="inferred from homology"/>
<dbReference type="PANTHER" id="PTHR13373:SF21">
    <property type="entry name" value="NUCLEAR PORE COMPLEX PROTEIN NUP85"/>
    <property type="match status" value="1"/>
</dbReference>
<dbReference type="InterPro" id="IPR011502">
    <property type="entry name" value="Nucleoporin_Nup85"/>
</dbReference>
<accession>A0ABQ9P1I8</accession>
<comment type="subunit">
    <text evidence="9">Component of the nuclear pore complex (NPC).</text>
</comment>
<comment type="caution">
    <text evidence="11">The sequence shown here is derived from an EMBL/GenBank/DDBJ whole genome shotgun (WGS) entry which is preliminary data.</text>
</comment>
<evidence type="ECO:0000256" key="1">
    <source>
        <dbReference type="ARBA" id="ARBA00004567"/>
    </source>
</evidence>